<gene>
    <name evidence="3" type="ORF">ACFQPB_05110</name>
</gene>
<feature type="domain" description="Helix-hairpin-helix DNA-binding motif class 1" evidence="2">
    <location>
        <begin position="32"/>
        <end position="51"/>
    </location>
</feature>
<dbReference type="InterPro" id="IPR003583">
    <property type="entry name" value="Hlx-hairpin-Hlx_DNA-bd_motif"/>
</dbReference>
<evidence type="ECO:0000256" key="1">
    <source>
        <dbReference type="SAM" id="SignalP"/>
    </source>
</evidence>
<feature type="signal peptide" evidence="1">
    <location>
        <begin position="1"/>
        <end position="22"/>
    </location>
</feature>
<dbReference type="GO" id="GO:0003677">
    <property type="term" value="F:DNA binding"/>
    <property type="evidence" value="ECO:0007669"/>
    <property type="project" value="UniProtKB-KW"/>
</dbReference>
<dbReference type="RefSeq" id="WP_382220304.1">
    <property type="nucleotide sequence ID" value="NZ_JBHTCA010000003.1"/>
</dbReference>
<reference evidence="4" key="1">
    <citation type="journal article" date="2019" name="Int. J. Syst. Evol. Microbiol.">
        <title>The Global Catalogue of Microorganisms (GCM) 10K type strain sequencing project: providing services to taxonomists for standard genome sequencing and annotation.</title>
        <authorList>
            <consortium name="The Broad Institute Genomics Platform"/>
            <consortium name="The Broad Institute Genome Sequencing Center for Infectious Disease"/>
            <person name="Wu L."/>
            <person name="Ma J."/>
        </authorList>
    </citation>
    <scope>NUCLEOTIDE SEQUENCE [LARGE SCALE GENOMIC DNA]</scope>
    <source>
        <strain evidence="4">CGMCC 1.12371</strain>
    </source>
</reference>
<protein>
    <submittedName>
        <fullName evidence="3">ComEA family DNA-binding protein</fullName>
    </submittedName>
</protein>
<name>A0ABW2QG26_9BURK</name>
<sequence>MKRIIQCLLLGAWGLWSVLAAAAVEANTANVADLDSVKGIGPSTSSRIVEARKAGPFKDWADFVARVRGIGPGSAAKLSDNGLTINGQTYTATTPVAAKSSNKPAAVAVKPEEPAAKKP</sequence>
<keyword evidence="1" id="KW-0732">Signal</keyword>
<evidence type="ECO:0000259" key="2">
    <source>
        <dbReference type="SMART" id="SM00278"/>
    </source>
</evidence>
<keyword evidence="3" id="KW-0238">DNA-binding</keyword>
<dbReference type="SMART" id="SM00278">
    <property type="entry name" value="HhH1"/>
    <property type="match status" value="2"/>
</dbReference>
<dbReference type="Pfam" id="PF12836">
    <property type="entry name" value="HHH_3"/>
    <property type="match status" value="1"/>
</dbReference>
<proteinExistence type="predicted"/>
<dbReference type="Proteomes" id="UP001596501">
    <property type="component" value="Unassembled WGS sequence"/>
</dbReference>
<dbReference type="Gene3D" id="1.10.150.320">
    <property type="entry name" value="Photosystem II 12 kDa extrinsic protein"/>
    <property type="match status" value="1"/>
</dbReference>
<dbReference type="EMBL" id="JBHTCA010000003">
    <property type="protein sequence ID" value="MFC7408231.1"/>
    <property type="molecule type" value="Genomic_DNA"/>
</dbReference>
<evidence type="ECO:0000313" key="4">
    <source>
        <dbReference type="Proteomes" id="UP001596501"/>
    </source>
</evidence>
<feature type="chain" id="PRO_5047304783" evidence="1">
    <location>
        <begin position="23"/>
        <end position="119"/>
    </location>
</feature>
<dbReference type="InterPro" id="IPR010994">
    <property type="entry name" value="RuvA_2-like"/>
</dbReference>
<dbReference type="SUPFAM" id="SSF47781">
    <property type="entry name" value="RuvA domain 2-like"/>
    <property type="match status" value="1"/>
</dbReference>
<organism evidence="3 4">
    <name type="scientific">Hydrogenophaga atypica</name>
    <dbReference type="NCBI Taxonomy" id="249409"/>
    <lineage>
        <taxon>Bacteria</taxon>
        <taxon>Pseudomonadati</taxon>
        <taxon>Pseudomonadota</taxon>
        <taxon>Betaproteobacteria</taxon>
        <taxon>Burkholderiales</taxon>
        <taxon>Comamonadaceae</taxon>
        <taxon>Hydrogenophaga</taxon>
    </lineage>
</organism>
<keyword evidence="4" id="KW-1185">Reference proteome</keyword>
<feature type="domain" description="Helix-hairpin-helix DNA-binding motif class 1" evidence="2">
    <location>
        <begin position="62"/>
        <end position="81"/>
    </location>
</feature>
<evidence type="ECO:0000313" key="3">
    <source>
        <dbReference type="EMBL" id="MFC7408231.1"/>
    </source>
</evidence>
<comment type="caution">
    <text evidence="3">The sequence shown here is derived from an EMBL/GenBank/DDBJ whole genome shotgun (WGS) entry which is preliminary data.</text>
</comment>
<accession>A0ABW2QG26</accession>